<dbReference type="EMBL" id="NGFO01000019">
    <property type="protein sequence ID" value="OUC77587.1"/>
    <property type="molecule type" value="Genomic_DNA"/>
</dbReference>
<dbReference type="GO" id="GO:0006631">
    <property type="term" value="P:fatty acid metabolic process"/>
    <property type="evidence" value="ECO:0007669"/>
    <property type="project" value="TreeGrafter"/>
</dbReference>
<feature type="domain" description="AMP-dependent synthetase/ligase" evidence="1">
    <location>
        <begin position="11"/>
        <end position="352"/>
    </location>
</feature>
<dbReference type="RefSeq" id="WP_086536340.1">
    <property type="nucleotide sequence ID" value="NZ_NGFO01000019.1"/>
</dbReference>
<evidence type="ECO:0000313" key="3">
    <source>
        <dbReference type="EMBL" id="OUC77587.1"/>
    </source>
</evidence>
<dbReference type="Gene3D" id="3.30.300.30">
    <property type="match status" value="1"/>
</dbReference>
<feature type="domain" description="AMP-binding enzyme C-terminal" evidence="2">
    <location>
        <begin position="404"/>
        <end position="479"/>
    </location>
</feature>
<dbReference type="SUPFAM" id="SSF56801">
    <property type="entry name" value="Acetyl-CoA synthetase-like"/>
    <property type="match status" value="1"/>
</dbReference>
<protein>
    <submittedName>
        <fullName evidence="3">Acyl-CoA synthetase</fullName>
    </submittedName>
</protein>
<accession>A0A243Q839</accession>
<dbReference type="Gene3D" id="3.40.50.12780">
    <property type="entry name" value="N-terminal domain of ligase-like"/>
    <property type="match status" value="1"/>
</dbReference>
<dbReference type="OrthoDB" id="9803968at2"/>
<dbReference type="Pfam" id="PF00501">
    <property type="entry name" value="AMP-binding"/>
    <property type="match status" value="1"/>
</dbReference>
<dbReference type="AlphaFoldDB" id="A0A243Q839"/>
<evidence type="ECO:0000313" key="4">
    <source>
        <dbReference type="Proteomes" id="UP000194632"/>
    </source>
</evidence>
<reference evidence="3 4" key="1">
    <citation type="submission" date="2017-05" db="EMBL/GenBank/DDBJ databases">
        <title>Biotechnological potential of actinobacteria isolated from South African environments.</title>
        <authorList>
            <person name="Le Roes-Hill M."/>
            <person name="Prins A."/>
            <person name="Durrell K.A."/>
        </authorList>
    </citation>
    <scope>NUCLEOTIDE SEQUENCE [LARGE SCALE GENOMIC DNA]</scope>
    <source>
        <strain evidence="3">BS2</strain>
    </source>
</reference>
<dbReference type="InterPro" id="IPR045851">
    <property type="entry name" value="AMP-bd_C_sf"/>
</dbReference>
<keyword evidence="4" id="KW-1185">Reference proteome</keyword>
<gene>
    <name evidence="3" type="ORF">CA982_16385</name>
</gene>
<dbReference type="InterPro" id="IPR025110">
    <property type="entry name" value="AMP-bd_C"/>
</dbReference>
<evidence type="ECO:0000259" key="2">
    <source>
        <dbReference type="Pfam" id="PF13193"/>
    </source>
</evidence>
<dbReference type="Proteomes" id="UP000194632">
    <property type="component" value="Unassembled WGS sequence"/>
</dbReference>
<proteinExistence type="predicted"/>
<dbReference type="InterPro" id="IPR042099">
    <property type="entry name" value="ANL_N_sf"/>
</dbReference>
<dbReference type="InterPro" id="IPR000873">
    <property type="entry name" value="AMP-dep_synth/lig_dom"/>
</dbReference>
<organism evidence="3 4">
    <name type="scientific">Gordonia lacunae</name>
    <dbReference type="NCBI Taxonomy" id="417102"/>
    <lineage>
        <taxon>Bacteria</taxon>
        <taxon>Bacillati</taxon>
        <taxon>Actinomycetota</taxon>
        <taxon>Actinomycetes</taxon>
        <taxon>Mycobacteriales</taxon>
        <taxon>Gordoniaceae</taxon>
        <taxon>Gordonia</taxon>
    </lineage>
</organism>
<evidence type="ECO:0000259" key="1">
    <source>
        <dbReference type="Pfam" id="PF00501"/>
    </source>
</evidence>
<name>A0A243Q839_9ACTN</name>
<comment type="caution">
    <text evidence="3">The sequence shown here is derived from an EMBL/GenBank/DDBJ whole genome shotgun (WGS) entry which is preliminary data.</text>
</comment>
<dbReference type="PANTHER" id="PTHR43201">
    <property type="entry name" value="ACYL-COA SYNTHETASE"/>
    <property type="match status" value="1"/>
</dbReference>
<dbReference type="STRING" id="417102.CA982_16385"/>
<sequence>MKTLATELIGRAATAPDQVAVIDRFGEHRLGDVVDCARSIADALAAHDAAAPTVIVQADNTWHTLAGAIGVGLRGGLVAVLSPHATASEFDLAVEDIAPDAVLADDDVLAHWGADDGRFSRRLSSGASRTVLARPEFGPIDRWSGGTAIAMTSGSTGRPKCVVQSEDAIRYAAQSTIDAVGLRAGDAIGAFVPLSSVAAFCFGMYLPAFLGGTMVCIDRWTPSGALAAMRDHDVAWTMLVPTMALQLSIADGSDVPLTALRAMTVGGGPMNVRALSEAEQTLGTTFLRVFGMSECLGHTTPLPTDPPERRLGKDGKPFPGTVVRAVDASGATLPAGQIGDAQVRGPSLFVGYAREGKPHPPELTQDGFLPTGDLVEVSDDGFIQVMGRQKQIIIRGGRNIDINEVESAIASIPGVVQVCVVPVPDDMLGERAAALVVAGGAEMTLASVTDQLDRSGFPKFKWPEYVFAVEDLPQNRVGKLSRPDAIALATRLAGQSV</sequence>
<dbReference type="GO" id="GO:0031956">
    <property type="term" value="F:medium-chain fatty acid-CoA ligase activity"/>
    <property type="evidence" value="ECO:0007669"/>
    <property type="project" value="TreeGrafter"/>
</dbReference>
<dbReference type="Pfam" id="PF13193">
    <property type="entry name" value="AMP-binding_C"/>
    <property type="match status" value="1"/>
</dbReference>
<dbReference type="PANTHER" id="PTHR43201:SF32">
    <property type="entry name" value="2-SUCCINYLBENZOATE--COA LIGASE, CHLOROPLASTIC_PEROXISOMAL"/>
    <property type="match status" value="1"/>
</dbReference>